<evidence type="ECO:0000313" key="1">
    <source>
        <dbReference type="Proteomes" id="UP000095286"/>
    </source>
</evidence>
<proteinExistence type="predicted"/>
<sequence>MPANAFVENIRNNSSFTNPSILMASQHSVLVGKALLPRIFTNGKDLSKHLLSNAILHKKDQFLILNKPYGVSCLGYKQSDGGVFKDSKKYDLKSEEEDSLQNEENQHSDDVTIEKAFPFLREQLKERHLTFCTGLKRYVSGPLVLPCSSLDFNKLKESIKFSSVLDNNEFTHHKALVLCLSRPAKEEGIVDGSVCFQTINSHSEYLFNEKKAKKRAIKGKFAIDGFVKYKTLDTNGEISLVELSFSKFTRHLPRIVMAHLGCPLLGDSIYWKRFANIDGRLEEIDTKMAQRLRGQYYFPSNFMKMLSIEENYFATKMPFYFHVHQTVFPRYSNARKMSSNDLVAMSPPPKHFEAMVKLLGFTRAMTDAIESENDAYEDTDGNYISK</sequence>
<organism evidence="1 2">
    <name type="scientific">Rhabditophanes sp. KR3021</name>
    <dbReference type="NCBI Taxonomy" id="114890"/>
    <lineage>
        <taxon>Eukaryota</taxon>
        <taxon>Metazoa</taxon>
        <taxon>Ecdysozoa</taxon>
        <taxon>Nematoda</taxon>
        <taxon>Chromadorea</taxon>
        <taxon>Rhabditida</taxon>
        <taxon>Tylenchina</taxon>
        <taxon>Panagrolaimomorpha</taxon>
        <taxon>Strongyloidoidea</taxon>
        <taxon>Alloionematidae</taxon>
        <taxon>Rhabditophanes</taxon>
    </lineage>
</organism>
<reference evidence="2" key="1">
    <citation type="submission" date="2016-11" db="UniProtKB">
        <authorList>
            <consortium name="WormBaseParasite"/>
        </authorList>
    </citation>
    <scope>IDENTIFICATION</scope>
    <source>
        <strain evidence="2">KR3021</strain>
    </source>
</reference>
<evidence type="ECO:0000313" key="2">
    <source>
        <dbReference type="WBParaSite" id="RSKR_0000012275.1"/>
    </source>
</evidence>
<dbReference type="WBParaSite" id="RSKR_0000012275.1">
    <property type="protein sequence ID" value="RSKR_0000012275.1"/>
    <property type="gene ID" value="RSKR_0000012275"/>
</dbReference>
<dbReference type="Proteomes" id="UP000095286">
    <property type="component" value="Unplaced"/>
</dbReference>
<name>A0AC35TFX2_9BILA</name>
<protein>
    <submittedName>
        <fullName evidence="2">PseudoU_synth_2 domain-containing protein</fullName>
    </submittedName>
</protein>
<accession>A0AC35TFX2</accession>